<gene>
    <name evidence="1" type="ORF">SAMN05660206_101215</name>
</gene>
<evidence type="ECO:0000313" key="1">
    <source>
        <dbReference type="EMBL" id="SFS33754.1"/>
    </source>
</evidence>
<dbReference type="Proteomes" id="UP000198785">
    <property type="component" value="Unassembled WGS sequence"/>
</dbReference>
<sequence>MITDYNKNIPRIYFDNCRFFPSHSLSVPRRDKAFLFVGQKGIKNPLSHPRWPLAQFHPTQRKYLTRLKQLSEAFWIASDNSFHAFPLPTLPWYFHCLSATWMERRNALAPLPCVLKPIRTPRFIEDFRSLPNFGSLNCTRTNHSLTESVALNYSRCRISAGMWDASKVLTM</sequence>
<dbReference type="EMBL" id="FOZZ01000001">
    <property type="protein sequence ID" value="SFS33754.1"/>
    <property type="molecule type" value="Genomic_DNA"/>
</dbReference>
<reference evidence="1 2" key="1">
    <citation type="submission" date="2016-10" db="EMBL/GenBank/DDBJ databases">
        <authorList>
            <person name="de Groot N.N."/>
        </authorList>
    </citation>
    <scope>NUCLEOTIDE SEQUENCE [LARGE SCALE GENOMIC DNA]</scope>
    <source>
        <strain evidence="1 2">DSM 22789</strain>
    </source>
</reference>
<keyword evidence="2" id="KW-1185">Reference proteome</keyword>
<evidence type="ECO:0000313" key="2">
    <source>
        <dbReference type="Proteomes" id="UP000198785"/>
    </source>
</evidence>
<dbReference type="STRING" id="683125.SAMN05660206_101215"/>
<organism evidence="1 2">
    <name type="scientific">Sphingobacterium wenxiniae</name>
    <dbReference type="NCBI Taxonomy" id="683125"/>
    <lineage>
        <taxon>Bacteria</taxon>
        <taxon>Pseudomonadati</taxon>
        <taxon>Bacteroidota</taxon>
        <taxon>Sphingobacteriia</taxon>
        <taxon>Sphingobacteriales</taxon>
        <taxon>Sphingobacteriaceae</taxon>
        <taxon>Sphingobacterium</taxon>
    </lineage>
</organism>
<proteinExistence type="predicted"/>
<accession>A0A1I6P0M5</accession>
<protein>
    <submittedName>
        <fullName evidence="1">Uncharacterized protein</fullName>
    </submittedName>
</protein>
<name>A0A1I6P0M5_9SPHI</name>
<dbReference type="AlphaFoldDB" id="A0A1I6P0M5"/>